<sequence>MGLDRGDAAVKNAIAPPIAAFGPVRRCRRPRAGQGCSRKSRSGYAGASWRDRLSPVGSDETRSPSGNSRHRTTPRRPHRRPQRPIRVSSSDTTMPTQGHAGHGPAPTTPPNASPPQSARRCPNTAVKTLLRPKQDSRILKRSGVLVDPRSAHRTGHGAVIIKSRLQQHSDQIIPRPQQSCQTFTRSLAH</sequence>
<name>A0A1H4NF48_9BRAD</name>
<dbReference type="AlphaFoldDB" id="A0A1H4NF48"/>
<evidence type="ECO:0000313" key="3">
    <source>
        <dbReference type="Proteomes" id="UP000198992"/>
    </source>
</evidence>
<dbReference type="EMBL" id="FNTH01000001">
    <property type="protein sequence ID" value="SEB93846.1"/>
    <property type="molecule type" value="Genomic_DNA"/>
</dbReference>
<feature type="region of interest" description="Disordered" evidence="1">
    <location>
        <begin position="1"/>
        <end position="122"/>
    </location>
</feature>
<proteinExistence type="predicted"/>
<reference evidence="2 3" key="1">
    <citation type="submission" date="2016-10" db="EMBL/GenBank/DDBJ databases">
        <authorList>
            <person name="de Groot N.N."/>
        </authorList>
    </citation>
    <scope>NUCLEOTIDE SEQUENCE [LARGE SCALE GENOMIC DNA]</scope>
    <source>
        <strain evidence="2 3">MT12</strain>
    </source>
</reference>
<accession>A0A1H4NF48</accession>
<gene>
    <name evidence="2" type="ORF">SAMN05444164_0613</name>
</gene>
<organism evidence="2 3">
    <name type="scientific">Bradyrhizobium erythrophlei</name>
    <dbReference type="NCBI Taxonomy" id="1437360"/>
    <lineage>
        <taxon>Bacteria</taxon>
        <taxon>Pseudomonadati</taxon>
        <taxon>Pseudomonadota</taxon>
        <taxon>Alphaproteobacteria</taxon>
        <taxon>Hyphomicrobiales</taxon>
        <taxon>Nitrobacteraceae</taxon>
        <taxon>Bradyrhizobium</taxon>
    </lineage>
</organism>
<evidence type="ECO:0000256" key="1">
    <source>
        <dbReference type="SAM" id="MobiDB-lite"/>
    </source>
</evidence>
<feature type="compositionally biased region" description="Basic residues" evidence="1">
    <location>
        <begin position="68"/>
        <end position="83"/>
    </location>
</feature>
<feature type="compositionally biased region" description="Polar residues" evidence="1">
    <location>
        <begin position="87"/>
        <end position="96"/>
    </location>
</feature>
<dbReference type="Proteomes" id="UP000198992">
    <property type="component" value="Unassembled WGS sequence"/>
</dbReference>
<protein>
    <submittedName>
        <fullName evidence="2">Uncharacterized protein</fullName>
    </submittedName>
</protein>
<evidence type="ECO:0000313" key="2">
    <source>
        <dbReference type="EMBL" id="SEB93846.1"/>
    </source>
</evidence>